<comment type="caution">
    <text evidence="1">The sequence shown here is derived from an EMBL/GenBank/DDBJ whole genome shotgun (WGS) entry which is preliminary data.</text>
</comment>
<accession>A0A2A6E370</accession>
<dbReference type="Pfam" id="PF05135">
    <property type="entry name" value="Phage_connect_1"/>
    <property type="match status" value="1"/>
</dbReference>
<dbReference type="Proteomes" id="UP000243688">
    <property type="component" value="Unassembled WGS sequence"/>
</dbReference>
<evidence type="ECO:0000313" key="2">
    <source>
        <dbReference type="Proteomes" id="UP000243688"/>
    </source>
</evidence>
<dbReference type="InterPro" id="IPR053746">
    <property type="entry name" value="Viral_HT_Connector_Assembly"/>
</dbReference>
<dbReference type="EMBL" id="MOXJ01000001">
    <property type="protein sequence ID" value="PDO11580.1"/>
    <property type="molecule type" value="Genomic_DNA"/>
</dbReference>
<gene>
    <name evidence="1" type="ORF">BLM47_00110</name>
</gene>
<dbReference type="Gene3D" id="1.10.246.150">
    <property type="match status" value="1"/>
</dbReference>
<dbReference type="AlphaFoldDB" id="A0A2A6E370"/>
<evidence type="ECO:0000313" key="1">
    <source>
        <dbReference type="EMBL" id="PDO11580.1"/>
    </source>
</evidence>
<protein>
    <recommendedName>
        <fullName evidence="3">Phage gp6-like head-tail connector protein</fullName>
    </recommendedName>
</protein>
<dbReference type="InterPro" id="IPR021146">
    <property type="entry name" value="Phage_gp6-like_head-tail"/>
</dbReference>
<name>A0A2A6E370_9BACL</name>
<organism evidence="1 2">
    <name type="scientific">Candidatus Reconcilbacillus cellulovorans</name>
    <dbReference type="NCBI Taxonomy" id="1906605"/>
    <lineage>
        <taxon>Bacteria</taxon>
        <taxon>Bacillati</taxon>
        <taxon>Bacillota</taxon>
        <taxon>Bacilli</taxon>
        <taxon>Bacillales</taxon>
        <taxon>Paenibacillaceae</taxon>
        <taxon>Candidatus Reconcilbacillus</taxon>
    </lineage>
</organism>
<reference evidence="1 2" key="1">
    <citation type="submission" date="2016-12" db="EMBL/GenBank/DDBJ databases">
        <title>Candidatus Reconcilibacillus cellulovorans genome.</title>
        <authorList>
            <person name="Kolinko S."/>
            <person name="Wu Y.-W."/>
            <person name="Tachea F."/>
            <person name="Denzel E."/>
            <person name="Hiras J."/>
            <person name="Baecker N."/>
            <person name="Chan L.J."/>
            <person name="Eichorst S.A."/>
            <person name="Frey D."/>
            <person name="Adams P.D."/>
            <person name="Pray T."/>
            <person name="Tanjore D."/>
            <person name="Petzold C.J."/>
            <person name="Gladden J.M."/>
            <person name="Simmons B.A."/>
            <person name="Singer S.W."/>
        </authorList>
    </citation>
    <scope>NUCLEOTIDE SEQUENCE [LARGE SCALE GENOMIC DNA]</scope>
    <source>
        <strain evidence="1">JTherm</strain>
    </source>
</reference>
<sequence>MTLVELKILLGIPEDDTSKDDLLKILLPAAIDFVVEWTRNPFSRDGNGDIVLPAGVKVAISMMIQAVLAAGVGTDGANAGLVESERVGQMQQTFRNPAEIWTTGGGINGASGGSTAPWFALLKPYTRFRFVPASTPKWDELPCP</sequence>
<proteinExistence type="predicted"/>
<evidence type="ECO:0008006" key="3">
    <source>
        <dbReference type="Google" id="ProtNLM"/>
    </source>
</evidence>